<gene>
    <name evidence="2" type="ORF">CX676_21445</name>
</gene>
<geneLocation type="plasmid" evidence="3">
    <name>ppz02</name>
</geneLocation>
<evidence type="ECO:0000259" key="1">
    <source>
        <dbReference type="Pfam" id="PF20247"/>
    </source>
</evidence>
<evidence type="ECO:0000313" key="2">
    <source>
        <dbReference type="EMBL" id="AUH66859.1"/>
    </source>
</evidence>
<organism evidence="2 3">
    <name type="scientific">Paracoccus zhejiangensis</name>
    <dbReference type="NCBI Taxonomy" id="1077935"/>
    <lineage>
        <taxon>Bacteria</taxon>
        <taxon>Pseudomonadati</taxon>
        <taxon>Pseudomonadota</taxon>
        <taxon>Alphaproteobacteria</taxon>
        <taxon>Rhodobacterales</taxon>
        <taxon>Paracoccaceae</taxon>
        <taxon>Paracoccus</taxon>
    </lineage>
</organism>
<keyword evidence="2" id="KW-0614">Plasmid</keyword>
<dbReference type="CDD" id="cd21411">
    <property type="entry name" value="NucC"/>
    <property type="match status" value="1"/>
</dbReference>
<dbReference type="KEGG" id="pzh:CX676_21445"/>
<feature type="domain" description="DUF6602" evidence="1">
    <location>
        <begin position="22"/>
        <end position="126"/>
    </location>
</feature>
<dbReference type="Pfam" id="PF20247">
    <property type="entry name" value="DUF6602"/>
    <property type="match status" value="1"/>
</dbReference>
<reference evidence="2 3" key="1">
    <citation type="journal article" date="2013" name="Antonie Van Leeuwenhoek">
        <title>Paracoccus zhejiangensis sp. nov., isolated from activated sludge in wastewater-treatment system.</title>
        <authorList>
            <person name="Wu Z.G."/>
            <person name="Zhang D.F."/>
            <person name="Liu Y.L."/>
            <person name="Wang F."/>
            <person name="Jiang X."/>
            <person name="Li C."/>
            <person name="Li S.P."/>
            <person name="Hong Q."/>
            <person name="Li W.J."/>
        </authorList>
    </citation>
    <scope>NUCLEOTIDE SEQUENCE [LARGE SCALE GENOMIC DNA]</scope>
    <source>
        <strain evidence="2 3">J6</strain>
        <plasmid evidence="3">Plasmid ppz02</plasmid>
    </source>
</reference>
<protein>
    <recommendedName>
        <fullName evidence="1">DUF6602 domain-containing protein</fullName>
    </recommendedName>
</protein>
<dbReference type="InterPro" id="IPR046537">
    <property type="entry name" value="DUF6602"/>
</dbReference>
<dbReference type="OrthoDB" id="3765434at2"/>
<dbReference type="RefSeq" id="WP_101754818.1">
    <property type="nucleotide sequence ID" value="NZ_CP025432.1"/>
</dbReference>
<proteinExistence type="predicted"/>
<accession>A0A2H5F5N8</accession>
<sequence>MSWSLPLLLDELNASVTADLQRARKTLGHPTDLGDATEEIWIELFNKYLPRRYHAIKATVVDSTGTFSEQIDVVIHDRQYTPLVFTFKDKHVVPAESVYAVFESKQEMSANHIGYAQKKIASVRKLHRTSLPVPTIDGTKKAKERTPVLGGILTLSCKWSPVFGDTMRGYLEAGQGDGRLDAGCVADSGNLWFNEDGGYALAEETKPVTRFLLELMSRLQAVATVPMIDMRAYAEKLE</sequence>
<dbReference type="Proteomes" id="UP000234530">
    <property type="component" value="Plasmid pPZ02"/>
</dbReference>
<evidence type="ECO:0000313" key="3">
    <source>
        <dbReference type="Proteomes" id="UP000234530"/>
    </source>
</evidence>
<name>A0A2H5F5N8_9RHOB</name>
<keyword evidence="3" id="KW-1185">Reference proteome</keyword>
<dbReference type="AlphaFoldDB" id="A0A2H5F5N8"/>
<dbReference type="EMBL" id="CP025432">
    <property type="protein sequence ID" value="AUH66859.1"/>
    <property type="molecule type" value="Genomic_DNA"/>
</dbReference>